<reference evidence="5" key="1">
    <citation type="submission" date="2021-01" db="EMBL/GenBank/DDBJ databases">
        <authorList>
            <person name="Corre E."/>
            <person name="Pelletier E."/>
            <person name="Niang G."/>
            <person name="Scheremetjew M."/>
            <person name="Finn R."/>
            <person name="Kale V."/>
            <person name="Holt S."/>
            <person name="Cochrane G."/>
            <person name="Meng A."/>
            <person name="Brown T."/>
            <person name="Cohen L."/>
        </authorList>
    </citation>
    <scope>NUCLEOTIDE SEQUENCE</scope>
    <source>
        <strain evidence="5">CCMP2058</strain>
    </source>
</reference>
<dbReference type="GO" id="GO:0016020">
    <property type="term" value="C:membrane"/>
    <property type="evidence" value="ECO:0007669"/>
    <property type="project" value="TreeGrafter"/>
</dbReference>
<keyword evidence="1" id="KW-0677">Repeat</keyword>
<dbReference type="InterPro" id="IPR047150">
    <property type="entry name" value="SGT"/>
</dbReference>
<keyword evidence="4" id="KW-0812">Transmembrane</keyword>
<feature type="region of interest" description="Disordered" evidence="3">
    <location>
        <begin position="404"/>
        <end position="429"/>
    </location>
</feature>
<dbReference type="SMART" id="SM00028">
    <property type="entry name" value="TPR"/>
    <property type="match status" value="3"/>
</dbReference>
<dbReference type="InterPro" id="IPR011990">
    <property type="entry name" value="TPR-like_helical_dom_sf"/>
</dbReference>
<dbReference type="Gene3D" id="1.25.40.10">
    <property type="entry name" value="Tetratricopeptide repeat domain"/>
    <property type="match status" value="1"/>
</dbReference>
<dbReference type="GO" id="GO:0006620">
    <property type="term" value="P:post-translational protein targeting to endoplasmic reticulum membrane"/>
    <property type="evidence" value="ECO:0007669"/>
    <property type="project" value="TreeGrafter"/>
</dbReference>
<dbReference type="PANTHER" id="PTHR45831">
    <property type="entry name" value="LD24721P"/>
    <property type="match status" value="1"/>
</dbReference>
<evidence type="ECO:0000256" key="1">
    <source>
        <dbReference type="ARBA" id="ARBA00022737"/>
    </source>
</evidence>
<accession>A0A7S0CT58</accession>
<evidence type="ECO:0000256" key="2">
    <source>
        <dbReference type="ARBA" id="ARBA00022803"/>
    </source>
</evidence>
<dbReference type="AlphaFoldDB" id="A0A7S0CT58"/>
<name>A0A7S0CT58_9EUKA</name>
<dbReference type="EMBL" id="HBEM01003465">
    <property type="protein sequence ID" value="CAD8433095.1"/>
    <property type="molecule type" value="Transcribed_RNA"/>
</dbReference>
<proteinExistence type="predicted"/>
<dbReference type="GO" id="GO:0072380">
    <property type="term" value="C:TRC complex"/>
    <property type="evidence" value="ECO:0007669"/>
    <property type="project" value="TreeGrafter"/>
</dbReference>
<feature type="transmembrane region" description="Helical" evidence="4">
    <location>
        <begin position="453"/>
        <end position="474"/>
    </location>
</feature>
<protein>
    <submittedName>
        <fullName evidence="5">Uncharacterized protein</fullName>
    </submittedName>
</protein>
<dbReference type="PANTHER" id="PTHR45831:SF2">
    <property type="entry name" value="LD24721P"/>
    <property type="match status" value="1"/>
</dbReference>
<keyword evidence="4" id="KW-0472">Membrane</keyword>
<evidence type="ECO:0000256" key="4">
    <source>
        <dbReference type="SAM" id="Phobius"/>
    </source>
</evidence>
<evidence type="ECO:0000256" key="3">
    <source>
        <dbReference type="SAM" id="MobiDB-lite"/>
    </source>
</evidence>
<gene>
    <name evidence="5" type="ORF">LAMO00422_LOCUS2432</name>
</gene>
<feature type="compositionally biased region" description="Pro residues" evidence="3">
    <location>
        <begin position="409"/>
        <end position="418"/>
    </location>
</feature>
<dbReference type="SUPFAM" id="SSF48452">
    <property type="entry name" value="TPR-like"/>
    <property type="match status" value="1"/>
</dbReference>
<organism evidence="5">
    <name type="scientific">Amorphochlora amoebiformis</name>
    <dbReference type="NCBI Taxonomy" id="1561963"/>
    <lineage>
        <taxon>Eukaryota</taxon>
        <taxon>Sar</taxon>
        <taxon>Rhizaria</taxon>
        <taxon>Cercozoa</taxon>
        <taxon>Chlorarachniophyceae</taxon>
        <taxon>Amorphochlora</taxon>
    </lineage>
</organism>
<dbReference type="InterPro" id="IPR019734">
    <property type="entry name" value="TPR_rpt"/>
</dbReference>
<keyword evidence="4" id="KW-1133">Transmembrane helix</keyword>
<keyword evidence="2" id="KW-0802">TPR repeat</keyword>
<dbReference type="GO" id="GO:0060090">
    <property type="term" value="F:molecular adaptor activity"/>
    <property type="evidence" value="ECO:0007669"/>
    <property type="project" value="TreeGrafter"/>
</dbReference>
<sequence length="485" mass="54385">MDASGNEAGAAEPVIMPKADADPTAKAVEYKKSGNKHLLARRFGEAIDEYTKGIEVCNDPEVVGPILGNRSQAYRRSGDFKAALEDANRAVSIFPSYARAHLRKAYALRELKDWVECQKCIETAFSMNLSFKGDDEKNMDILLKKCKNNQKQAEERAQIELIMAKLKGKWNGAIPAELGGGSQELDFKSERKVILTVPARQMDADLKLDVTKDPMWMDITIKIPTEQGLIPHVMPHLFRFNEDNSQIDLMGPEDHDILPGRPTRRASRIDKESKSYVKFTKGAASATPEEKKVMSIVDELKGKGDEDKMIRLANMLSKRLCDAMEKDGFKFEEPQPHWPEEMIKEKCSRMLEMSRYIFLLEKHFGQTLHNNLMGMVKGTLLIRSPKLKSVIVTLRQNMVACGMHKDEPAQPPSTPPQQSPSTADDGFQNHMLSDKQTEEKRRGSETRPKSSNVSLILVGAAAVATALGALYFFIGGRRNKKRSSF</sequence>
<evidence type="ECO:0000313" key="5">
    <source>
        <dbReference type="EMBL" id="CAD8433095.1"/>
    </source>
</evidence>